<evidence type="ECO:0000313" key="3">
    <source>
        <dbReference type="Proteomes" id="UP000002624"/>
    </source>
</evidence>
<dbReference type="Proteomes" id="UP000002624">
    <property type="component" value="Unassembled WGS sequence"/>
</dbReference>
<gene>
    <name evidence="2" type="ORF">HCDG_04056</name>
</gene>
<dbReference type="EMBL" id="GG692423">
    <property type="protein sequence ID" value="EER41409.1"/>
    <property type="molecule type" value="Genomic_DNA"/>
</dbReference>
<evidence type="ECO:0000256" key="1">
    <source>
        <dbReference type="SAM" id="MobiDB-lite"/>
    </source>
</evidence>
<organism evidence="2 3">
    <name type="scientific">Ajellomyces capsulatus (strain H143)</name>
    <name type="common">Darling's disease fungus</name>
    <name type="synonym">Histoplasma capsulatum</name>
    <dbReference type="NCBI Taxonomy" id="544712"/>
    <lineage>
        <taxon>Eukaryota</taxon>
        <taxon>Fungi</taxon>
        <taxon>Dikarya</taxon>
        <taxon>Ascomycota</taxon>
        <taxon>Pezizomycotina</taxon>
        <taxon>Eurotiomycetes</taxon>
        <taxon>Eurotiomycetidae</taxon>
        <taxon>Onygenales</taxon>
        <taxon>Ajellomycetaceae</taxon>
        <taxon>Histoplasma</taxon>
    </lineage>
</organism>
<proteinExistence type="predicted"/>
<accession>C6HCX5</accession>
<evidence type="ECO:0000313" key="2">
    <source>
        <dbReference type="EMBL" id="EER41409.1"/>
    </source>
</evidence>
<dbReference type="VEuPathDB" id="FungiDB:HCDG_04056"/>
<feature type="region of interest" description="Disordered" evidence="1">
    <location>
        <begin position="1"/>
        <end position="25"/>
    </location>
</feature>
<sequence length="348" mass="39715">MPTAQETPLLAKMGPPLHGDPSKRKAKIKRQWYRQLKRLVSLLDEIPDRPLLDRAEQQRLGIRLLNSSCAGVDDSPYPEPEMRFFTPILPENLPISPCCPSFWTGKGASPHKSLWPRTPFPHPIGDKELEAYYDGWDLSALITSHLRQLHSGGYHSPWQHTNSGVPRRRGAIYCERGGEQKFLVRDVFDMFSKRKPHQILLMVSSHPIVEGDSLLRSELLAMTSYMKWKMRVMEREQSLVCPVMVISIMTPYKVRILQGHFDGVLNVHVSKVFDFAVDDHEPVMNTIIGYLRSIPHGDTALSTRFPILRHVSDENNEKDADEAKKEADKKEADKAKENEMAETRASES</sequence>
<dbReference type="OMA" id="VISIMTP"/>
<protein>
    <submittedName>
        <fullName evidence="2">Uncharacterized protein</fullName>
    </submittedName>
</protein>
<reference evidence="3" key="1">
    <citation type="submission" date="2009-05" db="EMBL/GenBank/DDBJ databases">
        <title>The genome sequence of Ajellomyces capsulatus strain H143.</title>
        <authorList>
            <person name="Champion M."/>
            <person name="Cuomo C.A."/>
            <person name="Ma L.-J."/>
            <person name="Henn M.R."/>
            <person name="Sil A."/>
            <person name="Goldman B."/>
            <person name="Young S.K."/>
            <person name="Kodira C.D."/>
            <person name="Zeng Q."/>
            <person name="Koehrsen M."/>
            <person name="Alvarado L."/>
            <person name="Berlin A.M."/>
            <person name="Borenstein D."/>
            <person name="Chen Z."/>
            <person name="Engels R."/>
            <person name="Freedman E."/>
            <person name="Gellesch M."/>
            <person name="Goldberg J."/>
            <person name="Griggs A."/>
            <person name="Gujja S."/>
            <person name="Heiman D.I."/>
            <person name="Hepburn T.A."/>
            <person name="Howarth C."/>
            <person name="Jen D."/>
            <person name="Larson L."/>
            <person name="Lewis B."/>
            <person name="Mehta T."/>
            <person name="Park D."/>
            <person name="Pearson M."/>
            <person name="Roberts A."/>
            <person name="Saif S."/>
            <person name="Shea T.D."/>
            <person name="Shenoy N."/>
            <person name="Sisk P."/>
            <person name="Stolte C."/>
            <person name="Sykes S."/>
            <person name="Walk T."/>
            <person name="White J."/>
            <person name="Yandava C."/>
            <person name="Klein B."/>
            <person name="McEwen J.G."/>
            <person name="Puccia R."/>
            <person name="Goldman G.H."/>
            <person name="Felipe M.S."/>
            <person name="Nino-Vega G."/>
            <person name="San-Blas G."/>
            <person name="Taylor J.W."/>
            <person name="Mendoza L."/>
            <person name="Galagan J.E."/>
            <person name="Nusbaum C."/>
            <person name="Birren B.W."/>
        </authorList>
    </citation>
    <scope>NUCLEOTIDE SEQUENCE [LARGE SCALE GENOMIC DNA]</scope>
    <source>
        <strain evidence="3">H143</strain>
    </source>
</reference>
<dbReference type="OrthoDB" id="4177740at2759"/>
<name>C6HCX5_AJECH</name>
<feature type="region of interest" description="Disordered" evidence="1">
    <location>
        <begin position="311"/>
        <end position="348"/>
    </location>
</feature>
<dbReference type="AlphaFoldDB" id="C6HCX5"/>
<dbReference type="HOGENOM" id="CLU_796848_0_0_1"/>